<dbReference type="KEGG" id="dpu:SU48_05015"/>
<dbReference type="PANTHER" id="PTHR43798:SF33">
    <property type="entry name" value="HYDROLASE, PUTATIVE (AFU_ORTHOLOGUE AFUA_2G14860)-RELATED"/>
    <property type="match status" value="1"/>
</dbReference>
<organism evidence="2 3">
    <name type="scientific">Deinococcus puniceus</name>
    <dbReference type="NCBI Taxonomy" id="1182568"/>
    <lineage>
        <taxon>Bacteria</taxon>
        <taxon>Thermotogati</taxon>
        <taxon>Deinococcota</taxon>
        <taxon>Deinococci</taxon>
        <taxon>Deinococcales</taxon>
        <taxon>Deinococcaceae</taxon>
        <taxon>Deinococcus</taxon>
    </lineage>
</organism>
<dbReference type="SUPFAM" id="SSF53474">
    <property type="entry name" value="alpha/beta-Hydrolases"/>
    <property type="match status" value="1"/>
</dbReference>
<dbReference type="GO" id="GO:0016020">
    <property type="term" value="C:membrane"/>
    <property type="evidence" value="ECO:0007669"/>
    <property type="project" value="TreeGrafter"/>
</dbReference>
<dbReference type="Gene3D" id="3.40.50.1820">
    <property type="entry name" value="alpha/beta hydrolase"/>
    <property type="match status" value="1"/>
</dbReference>
<dbReference type="EMBL" id="CP011387">
    <property type="protein sequence ID" value="ANE43231.1"/>
    <property type="molecule type" value="Genomic_DNA"/>
</dbReference>
<evidence type="ECO:0000259" key="1">
    <source>
        <dbReference type="Pfam" id="PF00561"/>
    </source>
</evidence>
<evidence type="ECO:0000313" key="2">
    <source>
        <dbReference type="EMBL" id="ANE43231.1"/>
    </source>
</evidence>
<protein>
    <recommendedName>
        <fullName evidence="1">AB hydrolase-1 domain-containing protein</fullName>
    </recommendedName>
</protein>
<dbReference type="Pfam" id="PF00561">
    <property type="entry name" value="Abhydrolase_1"/>
    <property type="match status" value="1"/>
</dbReference>
<dbReference type="PATRIC" id="fig|1182568.3.peg.1041"/>
<dbReference type="PRINTS" id="PR00111">
    <property type="entry name" value="ABHYDROLASE"/>
</dbReference>
<dbReference type="InterPro" id="IPR050266">
    <property type="entry name" value="AB_hydrolase_sf"/>
</dbReference>
<reference evidence="2 3" key="1">
    <citation type="submission" date="2015-01" db="EMBL/GenBank/DDBJ databases">
        <title>Deinococcus puniceus/DY1/ whole genome sequencing.</title>
        <authorList>
            <person name="Kim M.K."/>
            <person name="Srinivasan S."/>
            <person name="Lee J.-J."/>
        </authorList>
    </citation>
    <scope>NUCLEOTIDE SEQUENCE [LARGE SCALE GENOMIC DNA]</scope>
    <source>
        <strain evidence="2 3">DY1</strain>
    </source>
</reference>
<gene>
    <name evidence="2" type="ORF">SU48_05015</name>
</gene>
<dbReference type="Proteomes" id="UP000077363">
    <property type="component" value="Chromosome"/>
</dbReference>
<keyword evidence="3" id="KW-1185">Reference proteome</keyword>
<feature type="domain" description="AB hydrolase-1" evidence="1">
    <location>
        <begin position="49"/>
        <end position="136"/>
    </location>
</feature>
<proteinExistence type="predicted"/>
<dbReference type="AlphaFoldDB" id="A0A172T8B5"/>
<accession>A0A172T8B5</accession>
<dbReference type="STRING" id="1182568.SU48_05015"/>
<name>A0A172T8B5_9DEIO</name>
<dbReference type="InterPro" id="IPR000073">
    <property type="entry name" value="AB_hydrolase_1"/>
</dbReference>
<sequence length="250" mass="26962">MTELGLDEPALILLSGLGDPAAWWFSVPTSEEARPHWIGNDTGERRVGMACALAPIARVIAYDRAGIGASAAPNHDRSWPELFAELDAVLNAAKLTQPPILVGHSLGGLIAFAYARRHPQNIGGLVLLDPTPPPMSPRPHGDSPERLALTHFEPSELAPQSLGSLPLLLLAPGRPATVDEVRWQQPAATQDALNARFSSRREQHQRMVQTSARGQGVWTSGSGHYVHLDTPQEVAQAIQTFWASLSSHNS</sequence>
<evidence type="ECO:0000313" key="3">
    <source>
        <dbReference type="Proteomes" id="UP000077363"/>
    </source>
</evidence>
<dbReference type="InterPro" id="IPR029058">
    <property type="entry name" value="AB_hydrolase_fold"/>
</dbReference>
<dbReference type="PANTHER" id="PTHR43798">
    <property type="entry name" value="MONOACYLGLYCEROL LIPASE"/>
    <property type="match status" value="1"/>
</dbReference>